<evidence type="ECO:0000313" key="1">
    <source>
        <dbReference type="EMBL" id="MCS3918644.1"/>
    </source>
</evidence>
<accession>A0ABT2EL31</accession>
<reference evidence="1 2" key="1">
    <citation type="submission" date="2022-08" db="EMBL/GenBank/DDBJ databases">
        <title>Bacterial and archaeal communities from various locations to study Microbial Dark Matter (Phase II).</title>
        <authorList>
            <person name="Stepanauskas R."/>
        </authorList>
    </citation>
    <scope>NUCLEOTIDE SEQUENCE [LARGE SCALE GENOMIC DNA]</scope>
    <source>
        <strain evidence="1 2">PD1</strain>
    </source>
</reference>
<keyword evidence="2" id="KW-1185">Reference proteome</keyword>
<protein>
    <submittedName>
        <fullName evidence="1">Uncharacterized protein</fullName>
    </submittedName>
</protein>
<organism evidence="1 2">
    <name type="scientific">Candidatus Fervidibacter sacchari</name>
    <dbReference type="NCBI Taxonomy" id="1448929"/>
    <lineage>
        <taxon>Bacteria</taxon>
        <taxon>Candidatus Fervidibacterota</taxon>
        <taxon>Candidatus Fervidibacter</taxon>
    </lineage>
</organism>
<sequence>MERLDELLRRFAEAEKKLLQTKFLAPTTGKGKIAVRLPNGAIYFFRPVPSFSGWGIFQPTGIDTLQLVREAHEWERLAYLETLPALRAIAVHALRGKTWLCIAFNRSDARQRNFPTEPFLAHLFLPEVAPLDVVIVRTDGSNWWYDGLDTHYDPERSERLRAFVQSQLESCLDALTPLERLKRLKSHTIASVPNASPEEAFACELLFAEERRKWEEQEWDRLSPEEKKRLLTEQEMRWQLSLLGAQLVSVHQEGDTYLIRWRDGRREYNTVLDASLSVLSAGVCLAGREQEFDLASIVGVMREAERIGWR</sequence>
<dbReference type="EMBL" id="JANUCP010000002">
    <property type="protein sequence ID" value="MCS3918644.1"/>
    <property type="molecule type" value="Genomic_DNA"/>
</dbReference>
<dbReference type="RefSeq" id="WP_259094634.1">
    <property type="nucleotide sequence ID" value="NZ_CP130454.1"/>
</dbReference>
<name>A0ABT2EL31_9BACT</name>
<comment type="caution">
    <text evidence="1">The sequence shown here is derived from an EMBL/GenBank/DDBJ whole genome shotgun (WGS) entry which is preliminary data.</text>
</comment>
<dbReference type="Proteomes" id="UP001204798">
    <property type="component" value="Unassembled WGS sequence"/>
</dbReference>
<gene>
    <name evidence="1" type="ORF">M2350_001044</name>
</gene>
<evidence type="ECO:0000313" key="2">
    <source>
        <dbReference type="Proteomes" id="UP001204798"/>
    </source>
</evidence>
<proteinExistence type="predicted"/>